<reference evidence="2 3" key="1">
    <citation type="journal article" date="2016" name="Nat. Commun.">
        <title>Thousands of microbial genomes shed light on interconnected biogeochemical processes in an aquifer system.</title>
        <authorList>
            <person name="Anantharaman K."/>
            <person name="Brown C.T."/>
            <person name="Hug L.A."/>
            <person name="Sharon I."/>
            <person name="Castelle C.J."/>
            <person name="Probst A.J."/>
            <person name="Thomas B.C."/>
            <person name="Singh A."/>
            <person name="Wilkins M.J."/>
            <person name="Karaoz U."/>
            <person name="Brodie E.L."/>
            <person name="Williams K.H."/>
            <person name="Hubbard S.S."/>
            <person name="Banfield J.F."/>
        </authorList>
    </citation>
    <scope>NUCLEOTIDE SEQUENCE [LARGE SCALE GENOMIC DNA]</scope>
</reference>
<keyword evidence="1" id="KW-1133">Transmembrane helix</keyword>
<keyword evidence="1" id="KW-0472">Membrane</keyword>
<gene>
    <name evidence="2" type="ORF">A2758_01275</name>
</gene>
<feature type="transmembrane region" description="Helical" evidence="1">
    <location>
        <begin position="75"/>
        <end position="96"/>
    </location>
</feature>
<dbReference type="Proteomes" id="UP000178612">
    <property type="component" value="Unassembled WGS sequence"/>
</dbReference>
<sequence>MFLTWVWLIVAHIFGYQINLVVPSLLMGGSVVGIAYQLEKKFRNLSAGKILLWKMLFIPAGFVAAYGILEQLPAVFLIAAVFLLLVSLLLVGNANARNETATGLEKKMEDCC</sequence>
<keyword evidence="1" id="KW-0812">Transmembrane</keyword>
<evidence type="ECO:0000313" key="3">
    <source>
        <dbReference type="Proteomes" id="UP000178612"/>
    </source>
</evidence>
<feature type="transmembrane region" description="Helical" evidence="1">
    <location>
        <begin position="50"/>
        <end position="69"/>
    </location>
</feature>
<evidence type="ECO:0000313" key="2">
    <source>
        <dbReference type="EMBL" id="OHA91796.1"/>
    </source>
</evidence>
<dbReference type="EMBL" id="MHVJ01000006">
    <property type="protein sequence ID" value="OHA91796.1"/>
    <property type="molecule type" value="Genomic_DNA"/>
</dbReference>
<name>A0A1G2T3D1_9BACT</name>
<accession>A0A1G2T3D1</accession>
<evidence type="ECO:0000256" key="1">
    <source>
        <dbReference type="SAM" id="Phobius"/>
    </source>
</evidence>
<proteinExistence type="predicted"/>
<dbReference type="AlphaFoldDB" id="A0A1G2T3D1"/>
<organism evidence="2 3">
    <name type="scientific">Candidatus Zambryskibacteria bacterium RIFCSPHIGHO2_01_FULL_49_18</name>
    <dbReference type="NCBI Taxonomy" id="1802740"/>
    <lineage>
        <taxon>Bacteria</taxon>
        <taxon>Candidatus Zambryskiibacteriota</taxon>
    </lineage>
</organism>
<feature type="transmembrane region" description="Helical" evidence="1">
    <location>
        <begin position="20"/>
        <end position="38"/>
    </location>
</feature>
<comment type="caution">
    <text evidence="2">The sequence shown here is derived from an EMBL/GenBank/DDBJ whole genome shotgun (WGS) entry which is preliminary data.</text>
</comment>
<protein>
    <submittedName>
        <fullName evidence="2">Uncharacterized protein</fullName>
    </submittedName>
</protein>